<accession>A0A834V9P4</accession>
<name>A0A834V9P4_SARSC</name>
<keyword evidence="1 5" id="KW-0489">Methyltransferase</keyword>
<keyword evidence="3" id="KW-0949">S-adenosyl-L-methionine</keyword>
<dbReference type="EMBL" id="WVUK01000065">
    <property type="protein sequence ID" value="KAF7488656.1"/>
    <property type="molecule type" value="Genomic_DNA"/>
</dbReference>
<dbReference type="AlphaFoldDB" id="A0A834V9P4"/>
<proteinExistence type="inferred from homology"/>
<evidence type="ECO:0000256" key="1">
    <source>
        <dbReference type="ARBA" id="ARBA00022603"/>
    </source>
</evidence>
<dbReference type="SUPFAM" id="SSF53335">
    <property type="entry name" value="S-adenosyl-L-methionine-dependent methyltransferases"/>
    <property type="match status" value="1"/>
</dbReference>
<reference evidence="6" key="3">
    <citation type="submission" date="2022-06" db="UniProtKB">
        <authorList>
            <consortium name="EnsemblMetazoa"/>
        </authorList>
    </citation>
    <scope>IDENTIFICATION</scope>
</reference>
<dbReference type="Pfam" id="PF10294">
    <property type="entry name" value="Methyltransf_16"/>
    <property type="match status" value="1"/>
</dbReference>
<evidence type="ECO:0000256" key="3">
    <source>
        <dbReference type="ARBA" id="ARBA00022691"/>
    </source>
</evidence>
<dbReference type="GO" id="GO:0005737">
    <property type="term" value="C:cytoplasm"/>
    <property type="evidence" value="ECO:0007669"/>
    <property type="project" value="TreeGrafter"/>
</dbReference>
<dbReference type="PANTHER" id="PTHR14614">
    <property type="entry name" value="HEPATOCELLULAR CARCINOMA-ASSOCIATED ANTIGEN"/>
    <property type="match status" value="1"/>
</dbReference>
<reference evidence="5" key="2">
    <citation type="submission" date="2020-01" db="EMBL/GenBank/DDBJ databases">
        <authorList>
            <person name="Korhonen P.K.K."/>
            <person name="Guangxu M.G."/>
            <person name="Wang T.W."/>
            <person name="Stroehlein A.J.S."/>
            <person name="Young N.D."/>
            <person name="Ang C.-S.A."/>
            <person name="Fernando D.W.F."/>
            <person name="Lu H.L."/>
            <person name="Taylor S.T."/>
            <person name="Ehtesham M.E.M."/>
            <person name="Najaraj S.H.N."/>
            <person name="Harsha G.H.G."/>
            <person name="Madugundu A.M."/>
            <person name="Renuse S.R."/>
            <person name="Holt D.H."/>
            <person name="Pandey A.P."/>
            <person name="Papenfuss A.P."/>
            <person name="Gasser R.B.G."/>
            <person name="Fischer K.F."/>
        </authorList>
    </citation>
    <scope>NUCLEOTIDE SEQUENCE</scope>
    <source>
        <strain evidence="5">SSS_KF_BRIS2020</strain>
    </source>
</reference>
<reference evidence="7" key="1">
    <citation type="journal article" date="2020" name="PLoS Negl. Trop. Dis.">
        <title>High-quality nuclear genome for Sarcoptes scabiei-A critical resource for a neglected parasite.</title>
        <authorList>
            <person name="Korhonen P.K."/>
            <person name="Gasser R.B."/>
            <person name="Ma G."/>
            <person name="Wang T."/>
            <person name="Stroehlein A.J."/>
            <person name="Young N.D."/>
            <person name="Ang C.S."/>
            <person name="Fernando D.D."/>
            <person name="Lu H.C."/>
            <person name="Taylor S."/>
            <person name="Reynolds S.L."/>
            <person name="Mofiz E."/>
            <person name="Najaraj S.H."/>
            <person name="Gowda H."/>
            <person name="Madugundu A."/>
            <person name="Renuse S."/>
            <person name="Holt D."/>
            <person name="Pandey A."/>
            <person name="Papenfuss A.T."/>
            <person name="Fischer K."/>
        </authorList>
    </citation>
    <scope>NUCLEOTIDE SEQUENCE [LARGE SCALE GENOMIC DNA]</scope>
</reference>
<dbReference type="InterPro" id="IPR019410">
    <property type="entry name" value="Methyltransf_16"/>
</dbReference>
<evidence type="ECO:0000256" key="4">
    <source>
        <dbReference type="ARBA" id="ARBA00043988"/>
    </source>
</evidence>
<keyword evidence="2 5" id="KW-0808">Transferase</keyword>
<gene>
    <name evidence="5" type="ORF">SSS_1854</name>
</gene>
<dbReference type="PANTHER" id="PTHR14614:SF164">
    <property type="entry name" value="HISTONE-ARGININE METHYLTRANSFERASE METTL23"/>
    <property type="match status" value="1"/>
</dbReference>
<evidence type="ECO:0000313" key="7">
    <source>
        <dbReference type="Proteomes" id="UP000070412"/>
    </source>
</evidence>
<evidence type="ECO:0000256" key="2">
    <source>
        <dbReference type="ARBA" id="ARBA00022679"/>
    </source>
</evidence>
<dbReference type="GO" id="GO:0008168">
    <property type="term" value="F:methyltransferase activity"/>
    <property type="evidence" value="ECO:0007669"/>
    <property type="project" value="UniProtKB-KW"/>
</dbReference>
<dbReference type="GO" id="GO:0005634">
    <property type="term" value="C:nucleus"/>
    <property type="evidence" value="ECO:0007669"/>
    <property type="project" value="TreeGrafter"/>
</dbReference>
<dbReference type="Proteomes" id="UP000070412">
    <property type="component" value="Unassembled WGS sequence"/>
</dbReference>
<organism evidence="5">
    <name type="scientific">Sarcoptes scabiei</name>
    <name type="common">Itch mite</name>
    <name type="synonym">Acarus scabiei</name>
    <dbReference type="NCBI Taxonomy" id="52283"/>
    <lineage>
        <taxon>Eukaryota</taxon>
        <taxon>Metazoa</taxon>
        <taxon>Ecdysozoa</taxon>
        <taxon>Arthropoda</taxon>
        <taxon>Chelicerata</taxon>
        <taxon>Arachnida</taxon>
        <taxon>Acari</taxon>
        <taxon>Acariformes</taxon>
        <taxon>Sarcoptiformes</taxon>
        <taxon>Astigmata</taxon>
        <taxon>Psoroptidia</taxon>
        <taxon>Sarcoptoidea</taxon>
        <taxon>Sarcoptidae</taxon>
        <taxon>Sarcoptinae</taxon>
        <taxon>Sarcoptes</taxon>
    </lineage>
</organism>
<keyword evidence="7" id="KW-1185">Reference proteome</keyword>
<comment type="similarity">
    <text evidence="4">Belongs to the methyltransferase superfamily. METTL23 family.</text>
</comment>
<sequence>MDDEVCLEETNKSNEPKVYQFVSKFNDRIEIEIFENISDKYSSIIWPSTSLLCQFIFDNKDWFQPKTLLELGSGTGLCGIFAAKICSKVILTDQESCDFDLMKKNIQRNGVEKNCFIFSLEWGNMNRLAEILASNEYPIDCIIGSDLCYDESQFENLFLTVAYLMKALKSPSSPTESILFFMTYHLRCSNENIECLLRKLGLSGQLITHDSNFKIYLYKFELKNSE</sequence>
<dbReference type="OrthoDB" id="407325at2759"/>
<evidence type="ECO:0000313" key="6">
    <source>
        <dbReference type="EnsemblMetazoa" id="KAF7488656.1"/>
    </source>
</evidence>
<dbReference type="EnsemblMetazoa" id="SSS_1854s_mrna">
    <property type="protein sequence ID" value="KAF7488656.1"/>
    <property type="gene ID" value="SSS_1854"/>
</dbReference>
<dbReference type="Gene3D" id="3.40.50.150">
    <property type="entry name" value="Vaccinia Virus protein VP39"/>
    <property type="match status" value="1"/>
</dbReference>
<dbReference type="InterPro" id="IPR029063">
    <property type="entry name" value="SAM-dependent_MTases_sf"/>
</dbReference>
<protein>
    <submittedName>
        <fullName evidence="5">Methyltransferase-like protein 23</fullName>
    </submittedName>
</protein>
<evidence type="ECO:0000313" key="5">
    <source>
        <dbReference type="EMBL" id="KAF7488656.1"/>
    </source>
</evidence>
<dbReference type="GO" id="GO:0032259">
    <property type="term" value="P:methylation"/>
    <property type="evidence" value="ECO:0007669"/>
    <property type="project" value="UniProtKB-KW"/>
</dbReference>